<proteinExistence type="predicted"/>
<evidence type="ECO:0000313" key="1">
    <source>
        <dbReference type="EMBL" id="TFK56428.1"/>
    </source>
</evidence>
<sequence length="386" mass="42987">MERIKARCAAKVGIPAQVSFSPGTQKNFRMPSALVDEHGTQLHYKDSGVPCNPTAYTTIVLIHGAVFHGAIFRRLFPYAPRYGLRFVTVNRRDYPGSTPFSSEELGMLWGQNKNVQTALLRTLSLQIATFVDWFVKSEEIPPSSISTTGQKTGGIAVLGWSAGNVFVLSMLAHAHTFPSGIVKTIEEYCRAFIFYDPPQFICELPYPPPGAYHPMWDPSIPQEKMLPTLYSWMSGYFAHPSPSSRTIAGLSHVLNTSKTSTIDRMSSDELESVSSFSALQTSDQLILKMAPGVHSGNLRQALVGGFASDAARVAWPNVEIKLVPCMESSWETYTCRWEIERLHEELQNQNVPTRSVTIHEFYGANHFAHWDIPQKAVEFLSGILQS</sequence>
<name>A0A5C3NJW9_9AGAM</name>
<dbReference type="AlphaFoldDB" id="A0A5C3NJW9"/>
<organism evidence="1 2">
    <name type="scientific">Heliocybe sulcata</name>
    <dbReference type="NCBI Taxonomy" id="5364"/>
    <lineage>
        <taxon>Eukaryota</taxon>
        <taxon>Fungi</taxon>
        <taxon>Dikarya</taxon>
        <taxon>Basidiomycota</taxon>
        <taxon>Agaricomycotina</taxon>
        <taxon>Agaricomycetes</taxon>
        <taxon>Gloeophyllales</taxon>
        <taxon>Gloeophyllaceae</taxon>
        <taxon>Heliocybe</taxon>
    </lineage>
</organism>
<dbReference type="InterPro" id="IPR029058">
    <property type="entry name" value="AB_hydrolase_fold"/>
</dbReference>
<dbReference type="EMBL" id="ML213503">
    <property type="protein sequence ID" value="TFK56428.1"/>
    <property type="molecule type" value="Genomic_DNA"/>
</dbReference>
<accession>A0A5C3NJW9</accession>
<protein>
    <submittedName>
        <fullName evidence="1">Uncharacterized protein</fullName>
    </submittedName>
</protein>
<gene>
    <name evidence="1" type="ORF">OE88DRAFT_1729933</name>
</gene>
<evidence type="ECO:0000313" key="2">
    <source>
        <dbReference type="Proteomes" id="UP000305948"/>
    </source>
</evidence>
<keyword evidence="2" id="KW-1185">Reference proteome</keyword>
<dbReference type="SUPFAM" id="SSF53474">
    <property type="entry name" value="alpha/beta-Hydrolases"/>
    <property type="match status" value="1"/>
</dbReference>
<dbReference type="Gene3D" id="3.40.50.1820">
    <property type="entry name" value="alpha/beta hydrolase"/>
    <property type="match status" value="1"/>
</dbReference>
<dbReference type="OrthoDB" id="3466517at2759"/>
<reference evidence="1 2" key="1">
    <citation type="journal article" date="2019" name="Nat. Ecol. Evol.">
        <title>Megaphylogeny resolves global patterns of mushroom evolution.</title>
        <authorList>
            <person name="Varga T."/>
            <person name="Krizsan K."/>
            <person name="Foldi C."/>
            <person name="Dima B."/>
            <person name="Sanchez-Garcia M."/>
            <person name="Sanchez-Ramirez S."/>
            <person name="Szollosi G.J."/>
            <person name="Szarkandi J.G."/>
            <person name="Papp V."/>
            <person name="Albert L."/>
            <person name="Andreopoulos W."/>
            <person name="Angelini C."/>
            <person name="Antonin V."/>
            <person name="Barry K.W."/>
            <person name="Bougher N.L."/>
            <person name="Buchanan P."/>
            <person name="Buyck B."/>
            <person name="Bense V."/>
            <person name="Catcheside P."/>
            <person name="Chovatia M."/>
            <person name="Cooper J."/>
            <person name="Damon W."/>
            <person name="Desjardin D."/>
            <person name="Finy P."/>
            <person name="Geml J."/>
            <person name="Haridas S."/>
            <person name="Hughes K."/>
            <person name="Justo A."/>
            <person name="Karasinski D."/>
            <person name="Kautmanova I."/>
            <person name="Kiss B."/>
            <person name="Kocsube S."/>
            <person name="Kotiranta H."/>
            <person name="LaButti K.M."/>
            <person name="Lechner B.E."/>
            <person name="Liimatainen K."/>
            <person name="Lipzen A."/>
            <person name="Lukacs Z."/>
            <person name="Mihaltcheva S."/>
            <person name="Morgado L.N."/>
            <person name="Niskanen T."/>
            <person name="Noordeloos M.E."/>
            <person name="Ohm R.A."/>
            <person name="Ortiz-Santana B."/>
            <person name="Ovrebo C."/>
            <person name="Racz N."/>
            <person name="Riley R."/>
            <person name="Savchenko A."/>
            <person name="Shiryaev A."/>
            <person name="Soop K."/>
            <person name="Spirin V."/>
            <person name="Szebenyi C."/>
            <person name="Tomsovsky M."/>
            <person name="Tulloss R.E."/>
            <person name="Uehling J."/>
            <person name="Grigoriev I.V."/>
            <person name="Vagvolgyi C."/>
            <person name="Papp T."/>
            <person name="Martin F.M."/>
            <person name="Miettinen O."/>
            <person name="Hibbett D.S."/>
            <person name="Nagy L.G."/>
        </authorList>
    </citation>
    <scope>NUCLEOTIDE SEQUENCE [LARGE SCALE GENOMIC DNA]</scope>
    <source>
        <strain evidence="1 2">OMC1185</strain>
    </source>
</reference>
<dbReference type="Proteomes" id="UP000305948">
    <property type="component" value="Unassembled WGS sequence"/>
</dbReference>